<dbReference type="EMBL" id="CP118166">
    <property type="protein sequence ID" value="WDI31600.1"/>
    <property type="molecule type" value="Genomic_DNA"/>
</dbReference>
<evidence type="ECO:0000313" key="6">
    <source>
        <dbReference type="Proteomes" id="UP001214043"/>
    </source>
</evidence>
<name>A0AAF0CBQ6_9PROT</name>
<dbReference type="RefSeq" id="WP_274493487.1">
    <property type="nucleotide sequence ID" value="NZ_CP118166.1"/>
</dbReference>
<evidence type="ECO:0000256" key="2">
    <source>
        <dbReference type="ARBA" id="ARBA00022670"/>
    </source>
</evidence>
<keyword evidence="2 5" id="KW-0645">Protease</keyword>
<dbReference type="NCBIfam" id="TIGR01543">
    <property type="entry name" value="proheadase_HK97"/>
    <property type="match status" value="1"/>
</dbReference>
<dbReference type="Proteomes" id="UP001214043">
    <property type="component" value="Chromosome"/>
</dbReference>
<accession>A0AAF0CBQ6</accession>
<keyword evidence="1" id="KW-1188">Viral release from host cell</keyword>
<dbReference type="KEGG" id="hfl:PUV54_00130"/>
<evidence type="ECO:0000256" key="1">
    <source>
        <dbReference type="ARBA" id="ARBA00022612"/>
    </source>
</evidence>
<reference evidence="5" key="1">
    <citation type="submission" date="2023-02" db="EMBL/GenBank/DDBJ databases">
        <title>Genome sequence of Hyphococcus flavus.</title>
        <authorList>
            <person name="Rong J.-C."/>
            <person name="Zhao Q."/>
            <person name="Yi M."/>
            <person name="Wu J.-Y."/>
        </authorList>
    </citation>
    <scope>NUCLEOTIDE SEQUENCE</scope>
    <source>
        <strain evidence="5">MCCC 1K03223</strain>
    </source>
</reference>
<evidence type="ECO:0000313" key="5">
    <source>
        <dbReference type="EMBL" id="WDI31600.1"/>
    </source>
</evidence>
<evidence type="ECO:0000256" key="3">
    <source>
        <dbReference type="ARBA" id="ARBA00022801"/>
    </source>
</evidence>
<dbReference type="Pfam" id="PF04586">
    <property type="entry name" value="Peptidase_S78"/>
    <property type="match status" value="1"/>
</dbReference>
<evidence type="ECO:0000259" key="4">
    <source>
        <dbReference type="Pfam" id="PF04586"/>
    </source>
</evidence>
<dbReference type="GO" id="GO:0006508">
    <property type="term" value="P:proteolysis"/>
    <property type="evidence" value="ECO:0007669"/>
    <property type="project" value="UniProtKB-KW"/>
</dbReference>
<gene>
    <name evidence="5" type="ORF">PUV54_00130</name>
</gene>
<dbReference type="AlphaFoldDB" id="A0AAF0CBQ6"/>
<protein>
    <submittedName>
        <fullName evidence="5">HK97 family phage prohead protease</fullName>
    </submittedName>
</protein>
<keyword evidence="6" id="KW-1185">Reference proteome</keyword>
<sequence>MKREDLEIRVASAVNMERRADGAIGVTGYAAVFGEIADIGGMFRETIRAGAFRNVLNDDVRLLLEHRDLPLARTASGTLKLVEDRKGLRIDADLDAEDPDVKRIVPKMKRGDLNQMSIGFSMRGGVQEWDDSDEENPLRTIVEVGELLDASIVTFPAFPSTEIALRSLQQERASVSSNIMRTMDMDLDLRIRKARRRNPAASQA</sequence>
<keyword evidence="3" id="KW-0378">Hydrolase</keyword>
<proteinExistence type="predicted"/>
<dbReference type="InterPro" id="IPR054613">
    <property type="entry name" value="Peptidase_S78_dom"/>
</dbReference>
<organism evidence="5 6">
    <name type="scientific">Hyphococcus flavus</name>
    <dbReference type="NCBI Taxonomy" id="1866326"/>
    <lineage>
        <taxon>Bacteria</taxon>
        <taxon>Pseudomonadati</taxon>
        <taxon>Pseudomonadota</taxon>
        <taxon>Alphaproteobacteria</taxon>
        <taxon>Parvularculales</taxon>
        <taxon>Parvularculaceae</taxon>
        <taxon>Hyphococcus</taxon>
    </lineage>
</organism>
<feature type="domain" description="Prohead serine protease" evidence="4">
    <location>
        <begin position="19"/>
        <end position="168"/>
    </location>
</feature>
<dbReference type="InterPro" id="IPR006433">
    <property type="entry name" value="Prohead_protease"/>
</dbReference>
<dbReference type="GO" id="GO:0008233">
    <property type="term" value="F:peptidase activity"/>
    <property type="evidence" value="ECO:0007669"/>
    <property type="project" value="UniProtKB-KW"/>
</dbReference>